<gene>
    <name evidence="3" type="ORF">Tco_1030480</name>
</gene>
<accession>A0ABQ5G802</accession>
<dbReference type="PANTHER" id="PTHR24559">
    <property type="entry name" value="TRANSPOSON TY3-I GAG-POL POLYPROTEIN"/>
    <property type="match status" value="1"/>
</dbReference>
<evidence type="ECO:0000259" key="2">
    <source>
        <dbReference type="Pfam" id="PF00078"/>
    </source>
</evidence>
<feature type="domain" description="Reverse transcriptase" evidence="2">
    <location>
        <begin position="197"/>
        <end position="271"/>
    </location>
</feature>
<dbReference type="InterPro" id="IPR053134">
    <property type="entry name" value="RNA-dir_DNA_polymerase"/>
</dbReference>
<dbReference type="InterPro" id="IPR043128">
    <property type="entry name" value="Rev_trsase/Diguanyl_cyclase"/>
</dbReference>
<feature type="region of interest" description="Disordered" evidence="1">
    <location>
        <begin position="71"/>
        <end position="99"/>
    </location>
</feature>
<dbReference type="PANTHER" id="PTHR24559:SF444">
    <property type="entry name" value="REVERSE TRANSCRIPTASE DOMAIN-CONTAINING PROTEIN"/>
    <property type="match status" value="1"/>
</dbReference>
<protein>
    <recommendedName>
        <fullName evidence="2">Reverse transcriptase domain-containing protein</fullName>
    </recommendedName>
</protein>
<proteinExistence type="predicted"/>
<name>A0ABQ5G802_9ASTR</name>
<dbReference type="InterPro" id="IPR000477">
    <property type="entry name" value="RT_dom"/>
</dbReference>
<dbReference type="InterPro" id="IPR043502">
    <property type="entry name" value="DNA/RNA_pol_sf"/>
</dbReference>
<evidence type="ECO:0000256" key="1">
    <source>
        <dbReference type="SAM" id="MobiDB-lite"/>
    </source>
</evidence>
<dbReference type="CDD" id="cd01647">
    <property type="entry name" value="RT_LTR"/>
    <property type="match status" value="1"/>
</dbReference>
<dbReference type="Gene3D" id="3.10.10.10">
    <property type="entry name" value="HIV Type 1 Reverse Transcriptase, subunit A, domain 1"/>
    <property type="match status" value="1"/>
</dbReference>
<comment type="caution">
    <text evidence="3">The sequence shown here is derived from an EMBL/GenBank/DDBJ whole genome shotgun (WGS) entry which is preliminary data.</text>
</comment>
<evidence type="ECO:0000313" key="4">
    <source>
        <dbReference type="Proteomes" id="UP001151760"/>
    </source>
</evidence>
<dbReference type="Proteomes" id="UP001151760">
    <property type="component" value="Unassembled WGS sequence"/>
</dbReference>
<dbReference type="SUPFAM" id="SSF56672">
    <property type="entry name" value="DNA/RNA polymerases"/>
    <property type="match status" value="1"/>
</dbReference>
<reference evidence="3" key="2">
    <citation type="submission" date="2022-01" db="EMBL/GenBank/DDBJ databases">
        <authorList>
            <person name="Yamashiro T."/>
            <person name="Shiraishi A."/>
            <person name="Satake H."/>
            <person name="Nakayama K."/>
        </authorList>
    </citation>
    <scope>NUCLEOTIDE SEQUENCE</scope>
</reference>
<reference evidence="3" key="1">
    <citation type="journal article" date="2022" name="Int. J. Mol. Sci.">
        <title>Draft Genome of Tanacetum Coccineum: Genomic Comparison of Closely Related Tanacetum-Family Plants.</title>
        <authorList>
            <person name="Yamashiro T."/>
            <person name="Shiraishi A."/>
            <person name="Nakayama K."/>
            <person name="Satake H."/>
        </authorList>
    </citation>
    <scope>NUCLEOTIDE SEQUENCE</scope>
</reference>
<evidence type="ECO:0000313" key="3">
    <source>
        <dbReference type="EMBL" id="GJT71194.1"/>
    </source>
</evidence>
<dbReference type="EMBL" id="BQNB010018147">
    <property type="protein sequence ID" value="GJT71194.1"/>
    <property type="molecule type" value="Genomic_DNA"/>
</dbReference>
<sequence>MMKFTLVRAMSPYNVMLGRTKIRELRVISSTDHAMMKFPTPKGIETLTTRPAIISECRRLEEKQMLKAKNTTEGKIGLTKKPSTKESVNGEDGSPTEEVAQKRRVLGTEKSIAVTKEVAKWLEAGIIRLVKYPTWISNLVLVKKVDGTWKMCIDFKNINSACLKDYYPLSEIDLKIETVMGFQYKCFLDAYKGYHQNAGATYQCLIDSGFQSQIERNLEAYVDDMVIKSKTKFDVIANIAKTFDNLWRINMKLNPKKCSFGVTEGKLFGYMVTSKGIRETSKKKKAVVDMQSPRTLKEMQSLSEKLAALIPFLARLAERSLPFFETLKNITKEIKDEYRWTKEEEYVFQSMKRLIMELPSAKGKQKAIRLHRYFKAHPIKVITDQPIKQVLSKAETSNKLAKYSMELGAYDIMYMPLNAVKDEETATAVWTLYTDEVSSEKGAGARLVLIDPLGKLTSVAFNHLTKEVLVEVLNSSSIESQEVGAIVEEEGDNWMTPIIKCIEEGKWLEDLNEAQTLWMKINQYVMEEGVMFKKSYLVSMLSAWDPYKPIMWCEKCTRKCVVCALELDWWLQRSCAKDTSGLPCTRILERKFDHCQKLRGKLSLSSWQSITSPSGLRCGLPRVIFTDNYTQLVNDPFKSCLAYGCEEVIPAKIGMPTYQTLLFNETSNKEEICLNLDLLQERIEAEDIREAKYKKKVEQYYNKRVRPVSFKVGDFVYRKNEARRVENLWKLGPTWKGPYRRLEAYQNGSYKLGTIDDKEVP</sequence>
<keyword evidence="4" id="KW-1185">Reference proteome</keyword>
<organism evidence="3 4">
    <name type="scientific">Tanacetum coccineum</name>
    <dbReference type="NCBI Taxonomy" id="301880"/>
    <lineage>
        <taxon>Eukaryota</taxon>
        <taxon>Viridiplantae</taxon>
        <taxon>Streptophyta</taxon>
        <taxon>Embryophyta</taxon>
        <taxon>Tracheophyta</taxon>
        <taxon>Spermatophyta</taxon>
        <taxon>Magnoliopsida</taxon>
        <taxon>eudicotyledons</taxon>
        <taxon>Gunneridae</taxon>
        <taxon>Pentapetalae</taxon>
        <taxon>asterids</taxon>
        <taxon>campanulids</taxon>
        <taxon>Asterales</taxon>
        <taxon>Asteraceae</taxon>
        <taxon>Asteroideae</taxon>
        <taxon>Anthemideae</taxon>
        <taxon>Anthemidinae</taxon>
        <taxon>Tanacetum</taxon>
    </lineage>
</organism>
<dbReference type="Gene3D" id="3.30.70.270">
    <property type="match status" value="3"/>
</dbReference>
<dbReference type="Pfam" id="PF00078">
    <property type="entry name" value="RVT_1"/>
    <property type="match status" value="1"/>
</dbReference>